<dbReference type="OrthoDB" id="9028214at2"/>
<keyword evidence="2 6" id="KW-0238">DNA-binding</keyword>
<dbReference type="Gene3D" id="1.10.10.10">
    <property type="entry name" value="Winged helix-like DNA-binding domain superfamily/Winged helix DNA-binding domain"/>
    <property type="match status" value="1"/>
</dbReference>
<dbReference type="STRING" id="1653334.GA0071312_2449"/>
<dbReference type="PRINTS" id="PR00035">
    <property type="entry name" value="HTHGNTR"/>
</dbReference>
<evidence type="ECO:0000256" key="2">
    <source>
        <dbReference type="ARBA" id="ARBA00023125"/>
    </source>
</evidence>
<dbReference type="InterPro" id="IPR000524">
    <property type="entry name" value="Tscrpt_reg_HTH_GntR"/>
</dbReference>
<dbReference type="AlphaFoldDB" id="A0A0P7XWX1"/>
<dbReference type="GO" id="GO:0003677">
    <property type="term" value="F:DNA binding"/>
    <property type="evidence" value="ECO:0007669"/>
    <property type="project" value="UniProtKB-KW"/>
</dbReference>
<evidence type="ECO:0000313" key="6">
    <source>
        <dbReference type="EMBL" id="SCC81505.1"/>
    </source>
</evidence>
<dbReference type="SMART" id="SM00345">
    <property type="entry name" value="HTH_GNTR"/>
    <property type="match status" value="1"/>
</dbReference>
<dbReference type="Proteomes" id="UP000182800">
    <property type="component" value="Unassembled WGS sequence"/>
</dbReference>
<dbReference type="InterPro" id="IPR050679">
    <property type="entry name" value="Bact_HTH_transcr_reg"/>
</dbReference>
<evidence type="ECO:0000313" key="7">
    <source>
        <dbReference type="Proteomes" id="UP000050497"/>
    </source>
</evidence>
<keyword evidence="3" id="KW-0804">Transcription</keyword>
<keyword evidence="1" id="KW-0805">Transcription regulation</keyword>
<dbReference type="SMART" id="SM00866">
    <property type="entry name" value="UTRA"/>
    <property type="match status" value="1"/>
</dbReference>
<dbReference type="SUPFAM" id="SSF46785">
    <property type="entry name" value="Winged helix' DNA-binding domain"/>
    <property type="match status" value="1"/>
</dbReference>
<dbReference type="EMBL" id="LJSX01000004">
    <property type="protein sequence ID" value="KPQ12000.1"/>
    <property type="molecule type" value="Genomic_DNA"/>
</dbReference>
<dbReference type="GO" id="GO:0003700">
    <property type="term" value="F:DNA-binding transcription factor activity"/>
    <property type="evidence" value="ECO:0007669"/>
    <property type="project" value="InterPro"/>
</dbReference>
<accession>A0A0P7XWX1</accession>
<evidence type="ECO:0000259" key="4">
    <source>
        <dbReference type="PROSITE" id="PS50949"/>
    </source>
</evidence>
<dbReference type="Pfam" id="PF07702">
    <property type="entry name" value="UTRA"/>
    <property type="match status" value="1"/>
</dbReference>
<evidence type="ECO:0000313" key="8">
    <source>
        <dbReference type="Proteomes" id="UP000182800"/>
    </source>
</evidence>
<evidence type="ECO:0000313" key="5">
    <source>
        <dbReference type="EMBL" id="KPQ12000.1"/>
    </source>
</evidence>
<sequence length="248" mass="27952">MNESAETLPRYMQVMQILRERIASGVYGVDSLIPTEAELCEEFSVSRYTIREALRRLTEAGFVARRQGSGTLVIARQPPGNFTHSMRSLTELFQYAVDTRFAIDEIAPVAVNEAAAALIGCAPGETWLRVQGLRMTRSQDAIICHTTVYIDMRFAWLEPEMRDCVGPLYALIERRAEIPVAEAIQTTNAVPMPEDIRIRLDAPKGAYALRLVRCYLDRDGATMVVSINHHPADRFSYTMRIRRDALEG</sequence>
<dbReference type="PANTHER" id="PTHR44846:SF1">
    <property type="entry name" value="MANNOSYL-D-GLYCERATE TRANSPORT_METABOLISM SYSTEM REPRESSOR MNGR-RELATED"/>
    <property type="match status" value="1"/>
</dbReference>
<dbReference type="InterPro" id="IPR036388">
    <property type="entry name" value="WH-like_DNA-bd_sf"/>
</dbReference>
<dbReference type="PANTHER" id="PTHR44846">
    <property type="entry name" value="MANNOSYL-D-GLYCERATE TRANSPORT/METABOLISM SYSTEM REPRESSOR MNGR-RELATED"/>
    <property type="match status" value="1"/>
</dbReference>
<dbReference type="GO" id="GO:0045892">
    <property type="term" value="P:negative regulation of DNA-templated transcription"/>
    <property type="evidence" value="ECO:0007669"/>
    <property type="project" value="TreeGrafter"/>
</dbReference>
<dbReference type="EMBL" id="FMBM01000002">
    <property type="protein sequence ID" value="SCC81505.1"/>
    <property type="molecule type" value="Genomic_DNA"/>
</dbReference>
<keyword evidence="8" id="KW-1185">Reference proteome</keyword>
<dbReference type="Pfam" id="PF00392">
    <property type="entry name" value="GntR"/>
    <property type="match status" value="1"/>
</dbReference>
<proteinExistence type="predicted"/>
<feature type="domain" description="HTH gntR-type" evidence="4">
    <location>
        <begin position="8"/>
        <end position="76"/>
    </location>
</feature>
<dbReference type="CDD" id="cd07377">
    <property type="entry name" value="WHTH_GntR"/>
    <property type="match status" value="1"/>
</dbReference>
<reference evidence="5 7" key="1">
    <citation type="submission" date="2015-09" db="EMBL/GenBank/DDBJ databases">
        <title>Identification and resolution of microdiversity through metagenomic sequencing of parallel consortia.</title>
        <authorList>
            <person name="Nelson W.C."/>
            <person name="Romine M.F."/>
            <person name="Lindemann S.R."/>
        </authorList>
    </citation>
    <scope>NUCLEOTIDE SEQUENCE [LARGE SCALE GENOMIC DNA]</scope>
    <source>
        <strain evidence="5">HL-109</strain>
    </source>
</reference>
<organism evidence="5 7">
    <name type="scientific">Saliniramus fredricksonii</name>
    <dbReference type="NCBI Taxonomy" id="1653334"/>
    <lineage>
        <taxon>Bacteria</taxon>
        <taxon>Pseudomonadati</taxon>
        <taxon>Pseudomonadota</taxon>
        <taxon>Alphaproteobacteria</taxon>
        <taxon>Hyphomicrobiales</taxon>
        <taxon>Salinarimonadaceae</taxon>
        <taxon>Saliniramus</taxon>
    </lineage>
</organism>
<dbReference type="InterPro" id="IPR028978">
    <property type="entry name" value="Chorismate_lyase_/UTRA_dom_sf"/>
</dbReference>
<evidence type="ECO:0000256" key="1">
    <source>
        <dbReference type="ARBA" id="ARBA00023015"/>
    </source>
</evidence>
<reference evidence="6 8" key="2">
    <citation type="submission" date="2016-08" db="EMBL/GenBank/DDBJ databases">
        <authorList>
            <person name="Varghese N."/>
            <person name="Submissions Spin"/>
        </authorList>
    </citation>
    <scope>NUCLEOTIDE SEQUENCE [LARGE SCALE GENOMIC DNA]</scope>
    <source>
        <strain evidence="6 8">HL-109</strain>
    </source>
</reference>
<dbReference type="InterPro" id="IPR036390">
    <property type="entry name" value="WH_DNA-bd_sf"/>
</dbReference>
<dbReference type="Proteomes" id="UP000050497">
    <property type="component" value="Unassembled WGS sequence"/>
</dbReference>
<comment type="caution">
    <text evidence="5">The sequence shown here is derived from an EMBL/GenBank/DDBJ whole genome shotgun (WGS) entry which is preliminary data.</text>
</comment>
<dbReference type="FunFam" id="1.10.10.10:FF:000079">
    <property type="entry name" value="GntR family transcriptional regulator"/>
    <property type="match status" value="1"/>
</dbReference>
<gene>
    <name evidence="6" type="ORF">GA0071312_2449</name>
    <name evidence="5" type="ORF">HLUCCO17_04170</name>
</gene>
<protein>
    <submittedName>
        <fullName evidence="6">DNA-binding transcriptional regulator, GntR family</fullName>
    </submittedName>
    <submittedName>
        <fullName evidence="5">GntR family transcriptional regulator</fullName>
    </submittedName>
</protein>
<evidence type="ECO:0000256" key="3">
    <source>
        <dbReference type="ARBA" id="ARBA00023163"/>
    </source>
</evidence>
<dbReference type="InterPro" id="IPR011663">
    <property type="entry name" value="UTRA"/>
</dbReference>
<name>A0A0P7XWX1_9HYPH</name>
<dbReference type="RefSeq" id="WP_074445195.1">
    <property type="nucleotide sequence ID" value="NZ_FMBM01000002.1"/>
</dbReference>
<dbReference type="PROSITE" id="PS50949">
    <property type="entry name" value="HTH_GNTR"/>
    <property type="match status" value="1"/>
</dbReference>
<dbReference type="SUPFAM" id="SSF64288">
    <property type="entry name" value="Chorismate lyase-like"/>
    <property type="match status" value="1"/>
</dbReference>
<dbReference type="Gene3D" id="3.40.1410.10">
    <property type="entry name" value="Chorismate lyase-like"/>
    <property type="match status" value="1"/>
</dbReference>